<dbReference type="Pfam" id="PF01399">
    <property type="entry name" value="PCI"/>
    <property type="match status" value="1"/>
</dbReference>
<dbReference type="InterPro" id="IPR035899">
    <property type="entry name" value="DBL_dom_sf"/>
</dbReference>
<dbReference type="SUPFAM" id="SSF50044">
    <property type="entry name" value="SH3-domain"/>
    <property type="match status" value="1"/>
</dbReference>
<sequence>MKRLFIFTRFALNNPNICAAADTIKYTFKSLQSMDTLGNDQSVGIAHVIHNFNGESKDEMSVKRGSQIKVINYVNDEWIRCYDPMSDCIGIVPISFVHIYVEDEGEYSTFHSSSSSSTPFSPNNIPPLTLPTSPTMLPHDVWSIGWEDVNSVNSGKEKKPPRPGPPSKEAIEILKEKRKNDEKEGIKDVSPMRLDNGRERALFVIDELVSSENAYIADIMSFVTAVNDSRMNKSDSEMLREMMGPLVQLSMSLHQSLTIQKSMDNTSELYVGRVFLEYRKSFSQVYSFYFRQLESAYNIIERPDNEEIMNEIMVCMRSTLPDTSCIEITSTLMRPIQRCLKYPLLLNELVKTLPLNHNDHPKLIEALKQMSNLASKMNESRRRRELVNKYGNESKKSIGDRISTMNVHSIQKKSSRFTARSLHRMGFIDLPKDSTMDNLLSKLYKLERIHVHFIYYLTVHMKKVNNFLVNEKALKELCPTLNSESIKKTALVAHNWLMNVNLNVRFVVERALREIPKKLIQKREDKLLDYYNALKNSAASVSDKKKEYEALSVQLRQKIPSIINSMTRSLQHAWIVLTDLHDICEGALYDLINIETGVKGDRKTPICRASLEKMRSIIAMTTNEFGKELKEASEIKDGRVDQTAEDRMNVWSKMSTNAFKNGAGVFRVNAEWPGLRQPRDDLVCSIGDLVYVEHSTKKNGLWECWNGKKNGCIDGTLLSFVSIAQMERPQSTPLVHNHDIPNPTSVTLLDLDCPTQCSIPVIQANNLARMNSLPYESLVVIFPLRCLNQFIPFSYLPYLRHTPLFTPFHTILCHQSHLFHMIRLSLFPYLPMCFNLFESILIPVNLFNSHPLIHSEIYAILINLELVMHNLCMPEAQKTTVTADTNEKEMISKNPNLELAQSRFLLSHSEVAKDKKEEIWQNLFKEIKEYDMAPLYKSICEELQVPIDATLYESMKSRNAKRIEEIEAEIEDAEQNLGESEVRQAWLKKSEYLCQIGDKEGSILALEKTYHKTVGVGYRIDLVFVLIRLGLFHLDHKLINENMTKAKELMEQGGDWERKNRLRSYEALHKMSIRDFSGSASLFLEAVPTFGSYELMSYEQLVFYTVVTSLMALERPDLRKKVVRCNEVQEQLTGGGSNGGLILIREYLNAYYDCHYDVFFQSLAKLEESRLVLDRYLAPHAHFYSRGMRLRAYQQFLTPYKTVRIDMMARDFGVSRAFVDTELHSLIATGQLHCKIDAIRGVIEMNHPDSKNHLYKNLIKDGDILLNRIQKLARVINA</sequence>
<evidence type="ECO:0000256" key="4">
    <source>
        <dbReference type="ARBA" id="ARBA00022942"/>
    </source>
</evidence>
<dbReference type="Gene3D" id="1.20.1270.60">
    <property type="entry name" value="Arfaptin homology (AH) domain/BAR domain"/>
    <property type="match status" value="1"/>
</dbReference>
<proteinExistence type="inferred from homology"/>
<dbReference type="SMART" id="SM00325">
    <property type="entry name" value="RhoGEF"/>
    <property type="match status" value="1"/>
</dbReference>
<dbReference type="EnsemblMetazoa" id="PPA11740.1">
    <property type="protein sequence ID" value="PPA11740.1"/>
    <property type="gene ID" value="WBGene00101294"/>
</dbReference>
<dbReference type="Pfam" id="PF21154">
    <property type="entry name" value="RPN7_PSMD6_C"/>
    <property type="match status" value="1"/>
</dbReference>
<reference evidence="5" key="2">
    <citation type="submission" date="2022-06" db="UniProtKB">
        <authorList>
            <consortium name="EnsemblMetazoa"/>
        </authorList>
    </citation>
    <scope>IDENTIFICATION</scope>
    <source>
        <strain evidence="5">PS312</strain>
    </source>
</reference>
<gene>
    <name evidence="5" type="primary">WBGene00101294</name>
</gene>
<dbReference type="InterPro" id="IPR027267">
    <property type="entry name" value="AH/BAR_dom_sf"/>
</dbReference>
<dbReference type="Gene3D" id="1.25.40.570">
    <property type="match status" value="1"/>
</dbReference>
<name>A0A2A6BYG3_PRIPA</name>
<dbReference type="FunFam" id="1.25.40.570:FF:000005">
    <property type="entry name" value="26S proteasome regulatory subunit N7"/>
    <property type="match status" value="1"/>
</dbReference>
<dbReference type="Pfam" id="PF00621">
    <property type="entry name" value="RhoGEF"/>
    <property type="match status" value="1"/>
</dbReference>
<dbReference type="InterPro" id="IPR000717">
    <property type="entry name" value="PCI_dom"/>
</dbReference>
<dbReference type="PANTHER" id="PTHR14145:SF1">
    <property type="entry name" value="26S PROTEASOME NON-ATPASE REGULATORY SUBUNIT 6"/>
    <property type="match status" value="1"/>
</dbReference>
<dbReference type="Gene3D" id="1.20.900.10">
    <property type="entry name" value="Dbl homology (DH) domain"/>
    <property type="match status" value="1"/>
</dbReference>
<dbReference type="InterPro" id="IPR036028">
    <property type="entry name" value="SH3-like_dom_sf"/>
</dbReference>
<dbReference type="InterPro" id="IPR036390">
    <property type="entry name" value="WH_DNA-bd_sf"/>
</dbReference>
<keyword evidence="6" id="KW-1185">Reference proteome</keyword>
<evidence type="ECO:0000313" key="5">
    <source>
        <dbReference type="EnsemblMetazoa" id="PPA11740.1"/>
    </source>
</evidence>
<dbReference type="InterPro" id="IPR049549">
    <property type="entry name" value="RPN7_PSMD6_C"/>
</dbReference>
<dbReference type="InterPro" id="IPR001452">
    <property type="entry name" value="SH3_domain"/>
</dbReference>
<organism evidence="5 6">
    <name type="scientific">Pristionchus pacificus</name>
    <name type="common">Parasitic nematode worm</name>
    <dbReference type="NCBI Taxonomy" id="54126"/>
    <lineage>
        <taxon>Eukaryota</taxon>
        <taxon>Metazoa</taxon>
        <taxon>Ecdysozoa</taxon>
        <taxon>Nematoda</taxon>
        <taxon>Chromadorea</taxon>
        <taxon>Rhabditida</taxon>
        <taxon>Rhabditina</taxon>
        <taxon>Diplogasteromorpha</taxon>
        <taxon>Diplogasteroidea</taxon>
        <taxon>Neodiplogasteridae</taxon>
        <taxon>Pristionchus</taxon>
    </lineage>
</organism>
<evidence type="ECO:0000256" key="1">
    <source>
        <dbReference type="ARBA" id="ARBA00005717"/>
    </source>
</evidence>
<dbReference type="Pfam" id="PF00018">
    <property type="entry name" value="SH3_1"/>
    <property type="match status" value="1"/>
</dbReference>
<keyword evidence="4" id="KW-0647">Proteasome</keyword>
<dbReference type="SUPFAM" id="SSF48065">
    <property type="entry name" value="DBL homology domain (DH-domain)"/>
    <property type="match status" value="1"/>
</dbReference>
<dbReference type="PANTHER" id="PTHR14145">
    <property type="entry name" value="26S PROTESOME SUBUNIT 6"/>
    <property type="match status" value="1"/>
</dbReference>
<dbReference type="Proteomes" id="UP000005239">
    <property type="component" value="Unassembled WGS sequence"/>
</dbReference>
<accession>A0A2A6BYG3</accession>
<dbReference type="SMART" id="SM00326">
    <property type="entry name" value="SH3"/>
    <property type="match status" value="1"/>
</dbReference>
<dbReference type="AlphaFoldDB" id="A0A2A6BYG3"/>
<dbReference type="PROSITE" id="PS50010">
    <property type="entry name" value="DH_2"/>
    <property type="match status" value="1"/>
</dbReference>
<dbReference type="InterPro" id="IPR000219">
    <property type="entry name" value="DH_dom"/>
</dbReference>
<dbReference type="InterPro" id="IPR045135">
    <property type="entry name" value="Rpn7_N"/>
</dbReference>
<dbReference type="SUPFAM" id="SSF46785">
    <property type="entry name" value="Winged helix' DNA-binding domain"/>
    <property type="match status" value="1"/>
</dbReference>
<dbReference type="GO" id="GO:0043161">
    <property type="term" value="P:proteasome-mediated ubiquitin-dependent protein catabolic process"/>
    <property type="evidence" value="ECO:0000318"/>
    <property type="project" value="GO_Central"/>
</dbReference>
<dbReference type="SMART" id="SM00088">
    <property type="entry name" value="PINT"/>
    <property type="match status" value="1"/>
</dbReference>
<evidence type="ECO:0000313" key="6">
    <source>
        <dbReference type="Proteomes" id="UP000005239"/>
    </source>
</evidence>
<dbReference type="PROSITE" id="PS50002">
    <property type="entry name" value="SH3"/>
    <property type="match status" value="1"/>
</dbReference>
<comment type="similarity">
    <text evidence="1">Belongs to the proteasome subunit S10 family.</text>
</comment>
<keyword evidence="3" id="KW-0728">SH3 domain</keyword>
<evidence type="ECO:0000256" key="3">
    <source>
        <dbReference type="ARBA" id="ARBA00022443"/>
    </source>
</evidence>
<reference evidence="6" key="1">
    <citation type="journal article" date="2008" name="Nat. Genet.">
        <title>The Pristionchus pacificus genome provides a unique perspective on nematode lifestyle and parasitism.</title>
        <authorList>
            <person name="Dieterich C."/>
            <person name="Clifton S.W."/>
            <person name="Schuster L.N."/>
            <person name="Chinwalla A."/>
            <person name="Delehaunty K."/>
            <person name="Dinkelacker I."/>
            <person name="Fulton L."/>
            <person name="Fulton R."/>
            <person name="Godfrey J."/>
            <person name="Minx P."/>
            <person name="Mitreva M."/>
            <person name="Roeseler W."/>
            <person name="Tian H."/>
            <person name="Witte H."/>
            <person name="Yang S.P."/>
            <person name="Wilson R.K."/>
            <person name="Sommer R.J."/>
        </authorList>
    </citation>
    <scope>NUCLEOTIDE SEQUENCE [LARGE SCALE GENOMIC DNA]</scope>
    <source>
        <strain evidence="6">PS312</strain>
    </source>
</reference>
<evidence type="ECO:0000256" key="2">
    <source>
        <dbReference type="ARBA" id="ARBA00014932"/>
    </source>
</evidence>
<dbReference type="Gene3D" id="2.30.30.40">
    <property type="entry name" value="SH3 Domains"/>
    <property type="match status" value="1"/>
</dbReference>
<dbReference type="PROSITE" id="PS50250">
    <property type="entry name" value="PCI"/>
    <property type="match status" value="1"/>
</dbReference>
<dbReference type="GO" id="GO:0005838">
    <property type="term" value="C:proteasome regulatory particle"/>
    <property type="evidence" value="ECO:0000318"/>
    <property type="project" value="GO_Central"/>
</dbReference>
<protein>
    <recommendedName>
        <fullName evidence="2">26S proteasome non-ATPase regulatory subunit 6</fullName>
    </recommendedName>
</protein>
<dbReference type="Pfam" id="PF10602">
    <property type="entry name" value="RPN7"/>
    <property type="match status" value="1"/>
</dbReference>
<dbReference type="GO" id="GO:0005085">
    <property type="term" value="F:guanyl-nucleotide exchange factor activity"/>
    <property type="evidence" value="ECO:0007669"/>
    <property type="project" value="InterPro"/>
</dbReference>
<accession>A0A8R1UAA4</accession>
<dbReference type="InterPro" id="IPR019585">
    <property type="entry name" value="Rpn7/CSN1"/>
</dbReference>
<dbReference type="SUPFAM" id="SSF103657">
    <property type="entry name" value="BAR/IMD domain-like"/>
    <property type="match status" value="1"/>
</dbReference>